<accession>A0A699VI29</accession>
<dbReference type="AlphaFoldDB" id="A0A699VI29"/>
<gene>
    <name evidence="2" type="ORF">Tci_906139</name>
</gene>
<reference evidence="2" key="1">
    <citation type="journal article" date="2019" name="Sci. Rep.">
        <title>Draft genome of Tanacetum cinerariifolium, the natural source of mosquito coil.</title>
        <authorList>
            <person name="Yamashiro T."/>
            <person name="Shiraishi A."/>
            <person name="Satake H."/>
            <person name="Nakayama K."/>
        </authorList>
    </citation>
    <scope>NUCLEOTIDE SEQUENCE</scope>
</reference>
<feature type="non-terminal residue" evidence="2">
    <location>
        <position position="133"/>
    </location>
</feature>
<protein>
    <submittedName>
        <fullName evidence="2">Uncharacterized protein</fullName>
    </submittedName>
</protein>
<proteinExistence type="predicted"/>
<feature type="compositionally biased region" description="Basic and acidic residues" evidence="1">
    <location>
        <begin position="1"/>
        <end position="14"/>
    </location>
</feature>
<feature type="region of interest" description="Disordered" evidence="1">
    <location>
        <begin position="1"/>
        <end position="34"/>
    </location>
</feature>
<feature type="non-terminal residue" evidence="2">
    <location>
        <position position="1"/>
    </location>
</feature>
<evidence type="ECO:0000256" key="1">
    <source>
        <dbReference type="SAM" id="MobiDB-lite"/>
    </source>
</evidence>
<evidence type="ECO:0000313" key="2">
    <source>
        <dbReference type="EMBL" id="GFD34170.1"/>
    </source>
</evidence>
<sequence>RRQRRTEQRQHTRSDAQTQPDDSTDRKADGQTLQARRGVLPQNVFAGALIGNDRHTFDCIRHLHRTGQQLVVGVFLQFEVALVAFGHVVGEAHADGAGVFGAFAEQTVFEGEVSDLAHGARQLLAGGEVQGFF</sequence>
<name>A0A699VI29_TANCI</name>
<organism evidence="2">
    <name type="scientific">Tanacetum cinerariifolium</name>
    <name type="common">Dalmatian daisy</name>
    <name type="synonym">Chrysanthemum cinerariifolium</name>
    <dbReference type="NCBI Taxonomy" id="118510"/>
    <lineage>
        <taxon>Eukaryota</taxon>
        <taxon>Viridiplantae</taxon>
        <taxon>Streptophyta</taxon>
        <taxon>Embryophyta</taxon>
        <taxon>Tracheophyta</taxon>
        <taxon>Spermatophyta</taxon>
        <taxon>Magnoliopsida</taxon>
        <taxon>eudicotyledons</taxon>
        <taxon>Gunneridae</taxon>
        <taxon>Pentapetalae</taxon>
        <taxon>asterids</taxon>
        <taxon>campanulids</taxon>
        <taxon>Asterales</taxon>
        <taxon>Asteraceae</taxon>
        <taxon>Asteroideae</taxon>
        <taxon>Anthemideae</taxon>
        <taxon>Anthemidinae</taxon>
        <taxon>Tanacetum</taxon>
    </lineage>
</organism>
<comment type="caution">
    <text evidence="2">The sequence shown here is derived from an EMBL/GenBank/DDBJ whole genome shotgun (WGS) entry which is preliminary data.</text>
</comment>
<dbReference type="EMBL" id="BKCJ011443446">
    <property type="protein sequence ID" value="GFD34170.1"/>
    <property type="molecule type" value="Genomic_DNA"/>
</dbReference>